<reference evidence="1 2" key="1">
    <citation type="submission" date="2015-02" db="EMBL/GenBank/DDBJ databases">
        <title>Draft genome sequences of ten Microbacterium spp. with emphasis on heavy metal contaminated environments.</title>
        <authorList>
            <person name="Corretto E."/>
        </authorList>
    </citation>
    <scope>NUCLEOTIDE SEQUENCE [LARGE SCALE GENOMIC DNA]</scope>
    <source>
        <strain evidence="1 2">DSM 12966</strain>
    </source>
</reference>
<dbReference type="AlphaFoldDB" id="A0A0F0KQE9"/>
<name>A0A0F0KQE9_9MICO</name>
<gene>
    <name evidence="1" type="ORF">RN50_01274</name>
</gene>
<dbReference type="PATRIC" id="fig|104336.4.peg.1308"/>
<evidence type="ECO:0000313" key="1">
    <source>
        <dbReference type="EMBL" id="KJL23103.1"/>
    </source>
</evidence>
<proteinExistence type="predicted"/>
<protein>
    <submittedName>
        <fullName evidence="1">Uncharacterized protein</fullName>
    </submittedName>
</protein>
<keyword evidence="2" id="KW-1185">Reference proteome</keyword>
<accession>A0A0F0KQE9</accession>
<comment type="caution">
    <text evidence="1">The sequence shown here is derived from an EMBL/GenBank/DDBJ whole genome shotgun (WGS) entry which is preliminary data.</text>
</comment>
<dbReference type="EMBL" id="JYIU01000037">
    <property type="protein sequence ID" value="KJL23103.1"/>
    <property type="molecule type" value="Genomic_DNA"/>
</dbReference>
<evidence type="ECO:0000313" key="2">
    <source>
        <dbReference type="Proteomes" id="UP000033572"/>
    </source>
</evidence>
<dbReference type="Proteomes" id="UP000033572">
    <property type="component" value="Unassembled WGS sequence"/>
</dbReference>
<organism evidence="1 2">
    <name type="scientific">Microbacterium foliorum</name>
    <dbReference type="NCBI Taxonomy" id="104336"/>
    <lineage>
        <taxon>Bacteria</taxon>
        <taxon>Bacillati</taxon>
        <taxon>Actinomycetota</taxon>
        <taxon>Actinomycetes</taxon>
        <taxon>Micrococcales</taxon>
        <taxon>Microbacteriaceae</taxon>
        <taxon>Microbacterium</taxon>
    </lineage>
</organism>
<sequence>MNSLWAASVVTMTLNDRTSRTSSRILMALPIAALAFSLAACGGAARPSADDVADGIQQVYEDQGLGDVVTDDVAQCFAEKLVDSDLSNETLGYIANGEDKQANEKEKDLTTKILRDNVEECGFTQ</sequence>